<sequence>MPQERPFLTEPGEAGHAPGGAVPDALFDLAVNRAWAALRGLRPGAGGRADTALAAWHARTRFARRVPLEAVKAALLARPPGGDAAGEGWHWSGGPAGGWRPGRAPFP</sequence>
<gene>
    <name evidence="2" type="ORF">ACFPQ6_17740</name>
</gene>
<evidence type="ECO:0000256" key="1">
    <source>
        <dbReference type="SAM" id="MobiDB-lite"/>
    </source>
</evidence>
<protein>
    <submittedName>
        <fullName evidence="2">Uncharacterized protein</fullName>
    </submittedName>
</protein>
<feature type="region of interest" description="Disordered" evidence="1">
    <location>
        <begin position="1"/>
        <end position="20"/>
    </location>
</feature>
<evidence type="ECO:0000313" key="3">
    <source>
        <dbReference type="Proteomes" id="UP001595979"/>
    </source>
</evidence>
<proteinExistence type="predicted"/>
<dbReference type="Proteomes" id="UP001595979">
    <property type="component" value="Unassembled WGS sequence"/>
</dbReference>
<evidence type="ECO:0000313" key="2">
    <source>
        <dbReference type="EMBL" id="MFC5850143.1"/>
    </source>
</evidence>
<keyword evidence="3" id="KW-1185">Reference proteome</keyword>
<dbReference type="RefSeq" id="WP_380051907.1">
    <property type="nucleotide sequence ID" value="NZ_JBHSOH010000042.1"/>
</dbReference>
<name>A0ABW1DQ53_9DEIO</name>
<dbReference type="EMBL" id="JBHSOH010000042">
    <property type="protein sequence ID" value="MFC5850143.1"/>
    <property type="molecule type" value="Genomic_DNA"/>
</dbReference>
<reference evidence="3" key="1">
    <citation type="journal article" date="2019" name="Int. J. Syst. Evol. Microbiol.">
        <title>The Global Catalogue of Microorganisms (GCM) 10K type strain sequencing project: providing services to taxonomists for standard genome sequencing and annotation.</title>
        <authorList>
            <consortium name="The Broad Institute Genomics Platform"/>
            <consortium name="The Broad Institute Genome Sequencing Center for Infectious Disease"/>
            <person name="Wu L."/>
            <person name="Ma J."/>
        </authorList>
    </citation>
    <scope>NUCLEOTIDE SEQUENCE [LARGE SCALE GENOMIC DNA]</scope>
    <source>
        <strain evidence="3">CGMCC 1.15053</strain>
    </source>
</reference>
<feature type="compositionally biased region" description="Low complexity" evidence="1">
    <location>
        <begin position="10"/>
        <end position="20"/>
    </location>
</feature>
<accession>A0ABW1DQ53</accession>
<organism evidence="2 3">
    <name type="scientific">Deinococcus petrolearius</name>
    <dbReference type="NCBI Taxonomy" id="1751295"/>
    <lineage>
        <taxon>Bacteria</taxon>
        <taxon>Thermotogati</taxon>
        <taxon>Deinococcota</taxon>
        <taxon>Deinococci</taxon>
        <taxon>Deinococcales</taxon>
        <taxon>Deinococcaceae</taxon>
        <taxon>Deinococcus</taxon>
    </lineage>
</organism>
<feature type="region of interest" description="Disordered" evidence="1">
    <location>
        <begin position="82"/>
        <end position="107"/>
    </location>
</feature>
<comment type="caution">
    <text evidence="2">The sequence shown here is derived from an EMBL/GenBank/DDBJ whole genome shotgun (WGS) entry which is preliminary data.</text>
</comment>